<reference evidence="16 17" key="1">
    <citation type="submission" date="2020-02" db="EMBL/GenBank/DDBJ databases">
        <title>Comparative genomics of the hypocrealean fungal genus Beauvera.</title>
        <authorList>
            <person name="Showalter D.N."/>
            <person name="Bushley K.E."/>
            <person name="Rehner S.A."/>
        </authorList>
    </citation>
    <scope>NUCLEOTIDE SEQUENCE [LARGE SCALE GENOMIC DNA]</scope>
    <source>
        <strain evidence="16 17">ARSEF4384</strain>
    </source>
</reference>
<dbReference type="GO" id="GO:0006428">
    <property type="term" value="P:isoleucyl-tRNA aminoacylation"/>
    <property type="evidence" value="ECO:0007669"/>
    <property type="project" value="InterPro"/>
</dbReference>
<feature type="domain" description="Methionyl/Valyl/Leucyl/Isoleucyl-tRNA synthetase anticodon-binding" evidence="15">
    <location>
        <begin position="766"/>
        <end position="910"/>
    </location>
</feature>
<name>A0AAW0S3V6_9HYPO</name>
<dbReference type="InterPro" id="IPR002300">
    <property type="entry name" value="aa-tRNA-synth_Ia"/>
</dbReference>
<dbReference type="FunFam" id="1.10.730.10:FF:000004">
    <property type="entry name" value="Isoleucyl-tRNA synthetase, cytoplasmic"/>
    <property type="match status" value="1"/>
</dbReference>
<dbReference type="AlphaFoldDB" id="A0AAW0S3V6"/>
<evidence type="ECO:0000256" key="10">
    <source>
        <dbReference type="ARBA" id="ARBA00032665"/>
    </source>
</evidence>
<dbReference type="Proteomes" id="UP001397290">
    <property type="component" value="Unassembled WGS sequence"/>
</dbReference>
<evidence type="ECO:0000256" key="12">
    <source>
        <dbReference type="ARBA" id="ARBA00069879"/>
    </source>
</evidence>
<gene>
    <name evidence="16" type="primary">ILS1_2</name>
    <name evidence="16" type="ORF">G3M48_008651</name>
</gene>
<keyword evidence="8 13" id="KW-0648">Protein biosynthesis</keyword>
<dbReference type="FunFam" id="3.90.740.10:FF:000044">
    <property type="entry name" value="Isoleucine--tRNA ligase"/>
    <property type="match status" value="1"/>
</dbReference>
<dbReference type="InterPro" id="IPR001412">
    <property type="entry name" value="aa-tRNA-synth_I_CS"/>
</dbReference>
<evidence type="ECO:0000256" key="5">
    <source>
        <dbReference type="ARBA" id="ARBA00022598"/>
    </source>
</evidence>
<dbReference type="PANTHER" id="PTHR42780:SF1">
    <property type="entry name" value="ISOLEUCINE--TRNA LIGASE, CYTOPLASMIC"/>
    <property type="match status" value="1"/>
</dbReference>
<dbReference type="FunFam" id="3.40.50.620:FF:000050">
    <property type="entry name" value="Isoleucyl-tRNA synthetase,cytoplasmic"/>
    <property type="match status" value="1"/>
</dbReference>
<dbReference type="PANTHER" id="PTHR42780">
    <property type="entry name" value="SOLEUCYL-TRNA SYNTHETASE"/>
    <property type="match status" value="1"/>
</dbReference>
<evidence type="ECO:0000259" key="14">
    <source>
        <dbReference type="Pfam" id="PF00133"/>
    </source>
</evidence>
<keyword evidence="6 13" id="KW-0547">Nucleotide-binding</keyword>
<dbReference type="FunFam" id="3.40.50.620:FF:000023">
    <property type="entry name" value="Isoleucyl-tRNA synthetase,cytoplasmic"/>
    <property type="match status" value="1"/>
</dbReference>
<evidence type="ECO:0000256" key="11">
    <source>
        <dbReference type="ARBA" id="ARBA00048359"/>
    </source>
</evidence>
<sequence length="1158" mass="132025">MILLPIGLYGIYGTTSVVMHTRRHTDGANLPDVCPELAATKSAPHPALFVHESPTQYHLHNSYSASLETNRSLGMAAMNFSKEEETVLARWRAIDAFKIQLELNKDNPPYTFYDGPPFATGLPHYGHILTSTIKDVIPRYWAMKGYLVERRFGWDTHGVPIEYEIDKAFGIKGKQEILAFGLAKYNEECRNIVMRYAAEWRTMIERLGRWVDFDNDYKTMDLNFMESCWWVFKQLHEKGVVYRGYKVMPYSTVLTTPLSNNEAQENYKMVQDPAVVVTFPLLDDPKTCLLAWTTTPWTLPAHTNLAANPDFEYVKISDEKTGMHYILLESLIGTLYKKPEKEKYKVVARYKGSDLLGWRYEPLFPYYYDQFKQDGFRVYNDSYVTATSGVGIVHQAPAFGEEDFTAAMKNGIISAERLPPNPVDDNGCFTSQVSDFAGQHVKDADKHIIKYLQGRGRLIVNSTITHSYPMCPRSDTPLIYRAISSWFIKVPPITSQMLKEVDKTHWVPSVVKERRFANWIGGARDWAVSRNRYWGTPLPLWVSDDYEEVIAVGSVEELKQLSGYEGEIKDLHRHNIDHITIPSKQGKGILHRVEEVFDCWFESGSMPYASQHYPFENQEAFEKRFPADFIGEGLDQTRGWFYTLLVLGVHLFGTCPFKNCVVNGMVLAEDGKKMAKRLKNYPDPDIIMGRYGCDALRLYLINSPVVRGEHFNFKESGVKEMVQRTLLPLWNSYVFFQDQVQLLRKVEGIEFKFAPAKVASSGNVVDRWILATCQSFLKELSDQMAGYRLYNVVPRVLELIDKITNWYIRLNRQRLKGDRGAEETVVALNTLFDVLYTVARSFAPFIPFLTDKLWLHLQDFMPPDLLVGDIRSVHFLRFPEPCLELFDEVVERRFACMRTVVDLCRICREREPAVSLKQPLMTLTVLHPDQEYLDDVASLADYIKEELSLITLTLSSDEGRYGVQYSCTANWSTIGKKHRQNAKRLATALATLSSGDVKRLIETKSVVIDGVEVSVEDVVIKRGVAPDLAGSENAAVGVDGDTLIILDKTIYPELGDQRLGREIINRVQKLRKKAGLHPTDDVRVEYAVLSDPDGIGIENAFLTQASNMKKVLRRQLERYDRSSAEQAGADADSNVCKSIIEEVQEIQNSLFSLRISAL</sequence>
<evidence type="ECO:0000313" key="17">
    <source>
        <dbReference type="Proteomes" id="UP001397290"/>
    </source>
</evidence>
<dbReference type="PRINTS" id="PR00984">
    <property type="entry name" value="TRNASYNTHILE"/>
</dbReference>
<dbReference type="InterPro" id="IPR009008">
    <property type="entry name" value="Val/Leu/Ile-tRNA-synth_edit"/>
</dbReference>
<evidence type="ECO:0000256" key="13">
    <source>
        <dbReference type="RuleBase" id="RU363035"/>
    </source>
</evidence>
<dbReference type="GO" id="GO:0002161">
    <property type="term" value="F:aminoacyl-tRNA deacylase activity"/>
    <property type="evidence" value="ECO:0007669"/>
    <property type="project" value="InterPro"/>
</dbReference>
<dbReference type="InterPro" id="IPR013155">
    <property type="entry name" value="M/V/L/I-tRNA-synth_anticd-bd"/>
</dbReference>
<evidence type="ECO:0000256" key="1">
    <source>
        <dbReference type="ARBA" id="ARBA00004496"/>
    </source>
</evidence>
<dbReference type="PROSITE" id="PS00178">
    <property type="entry name" value="AA_TRNA_LIGASE_I"/>
    <property type="match status" value="1"/>
</dbReference>
<dbReference type="InterPro" id="IPR014729">
    <property type="entry name" value="Rossmann-like_a/b/a_fold"/>
</dbReference>
<dbReference type="GO" id="GO:0004822">
    <property type="term" value="F:isoleucine-tRNA ligase activity"/>
    <property type="evidence" value="ECO:0007669"/>
    <property type="project" value="UniProtKB-EC"/>
</dbReference>
<keyword evidence="5 13" id="KW-0436">Ligase</keyword>
<evidence type="ECO:0000256" key="2">
    <source>
        <dbReference type="ARBA" id="ARBA00005594"/>
    </source>
</evidence>
<accession>A0AAW0S3V6</accession>
<evidence type="ECO:0000256" key="6">
    <source>
        <dbReference type="ARBA" id="ARBA00022741"/>
    </source>
</evidence>
<protein>
    <recommendedName>
        <fullName evidence="12">Isoleucine--tRNA ligase, cytoplasmic</fullName>
        <ecNumber evidence="3">6.1.1.5</ecNumber>
    </recommendedName>
    <alternativeName>
        <fullName evidence="10">Isoleucyl-tRNA synthetase</fullName>
    </alternativeName>
</protein>
<dbReference type="NCBIfam" id="TIGR00392">
    <property type="entry name" value="ileS"/>
    <property type="match status" value="1"/>
</dbReference>
<dbReference type="InterPro" id="IPR009080">
    <property type="entry name" value="tRNAsynth_Ia_anticodon-bd"/>
</dbReference>
<keyword evidence="4" id="KW-0963">Cytoplasm</keyword>
<evidence type="ECO:0000256" key="4">
    <source>
        <dbReference type="ARBA" id="ARBA00022490"/>
    </source>
</evidence>
<dbReference type="EC" id="6.1.1.5" evidence="3"/>
<evidence type="ECO:0000256" key="3">
    <source>
        <dbReference type="ARBA" id="ARBA00013165"/>
    </source>
</evidence>
<comment type="similarity">
    <text evidence="2 13">Belongs to the class-I aminoacyl-tRNA synthetase family.</text>
</comment>
<dbReference type="EMBL" id="JAAHCF010000066">
    <property type="protein sequence ID" value="KAK8148963.1"/>
    <property type="molecule type" value="Genomic_DNA"/>
</dbReference>
<keyword evidence="7 13" id="KW-0067">ATP-binding</keyword>
<evidence type="ECO:0000256" key="8">
    <source>
        <dbReference type="ARBA" id="ARBA00022917"/>
    </source>
</evidence>
<dbReference type="SUPFAM" id="SSF47323">
    <property type="entry name" value="Anticodon-binding domain of a subclass of class I aminoacyl-tRNA synthetases"/>
    <property type="match status" value="1"/>
</dbReference>
<keyword evidence="9 13" id="KW-0030">Aminoacyl-tRNA synthetase</keyword>
<dbReference type="InterPro" id="IPR002301">
    <property type="entry name" value="Ile-tRNA-ligase"/>
</dbReference>
<dbReference type="InterPro" id="IPR033709">
    <property type="entry name" value="Anticodon_Ile_ABEc"/>
</dbReference>
<evidence type="ECO:0000256" key="9">
    <source>
        <dbReference type="ARBA" id="ARBA00023146"/>
    </source>
</evidence>
<organism evidence="16 17">
    <name type="scientific">Beauveria asiatica</name>
    <dbReference type="NCBI Taxonomy" id="1069075"/>
    <lineage>
        <taxon>Eukaryota</taxon>
        <taxon>Fungi</taxon>
        <taxon>Dikarya</taxon>
        <taxon>Ascomycota</taxon>
        <taxon>Pezizomycotina</taxon>
        <taxon>Sordariomycetes</taxon>
        <taxon>Hypocreomycetidae</taxon>
        <taxon>Hypocreales</taxon>
        <taxon>Cordycipitaceae</taxon>
        <taxon>Beauveria</taxon>
    </lineage>
</organism>
<dbReference type="GO" id="GO:0005524">
    <property type="term" value="F:ATP binding"/>
    <property type="evidence" value="ECO:0007669"/>
    <property type="project" value="UniProtKB-KW"/>
</dbReference>
<dbReference type="GO" id="GO:0000049">
    <property type="term" value="F:tRNA binding"/>
    <property type="evidence" value="ECO:0007669"/>
    <property type="project" value="InterPro"/>
</dbReference>
<dbReference type="Gene3D" id="3.40.50.620">
    <property type="entry name" value="HUPs"/>
    <property type="match status" value="2"/>
</dbReference>
<evidence type="ECO:0000259" key="15">
    <source>
        <dbReference type="Pfam" id="PF08264"/>
    </source>
</evidence>
<dbReference type="CDD" id="cd07961">
    <property type="entry name" value="Anticodon_Ia_Ile_ABEc"/>
    <property type="match status" value="1"/>
</dbReference>
<dbReference type="SUPFAM" id="SSF52374">
    <property type="entry name" value="Nucleotidylyl transferase"/>
    <property type="match status" value="1"/>
</dbReference>
<comment type="caution">
    <text evidence="16">The sequence shown here is derived from an EMBL/GenBank/DDBJ whole genome shotgun (WGS) entry which is preliminary data.</text>
</comment>
<comment type="catalytic activity">
    <reaction evidence="11">
        <text>tRNA(Ile) + L-isoleucine + ATP = L-isoleucyl-tRNA(Ile) + AMP + diphosphate</text>
        <dbReference type="Rhea" id="RHEA:11060"/>
        <dbReference type="Rhea" id="RHEA-COMP:9666"/>
        <dbReference type="Rhea" id="RHEA-COMP:9695"/>
        <dbReference type="ChEBI" id="CHEBI:30616"/>
        <dbReference type="ChEBI" id="CHEBI:33019"/>
        <dbReference type="ChEBI" id="CHEBI:58045"/>
        <dbReference type="ChEBI" id="CHEBI:78442"/>
        <dbReference type="ChEBI" id="CHEBI:78528"/>
        <dbReference type="ChEBI" id="CHEBI:456215"/>
        <dbReference type="EC" id="6.1.1.5"/>
    </reaction>
</comment>
<feature type="domain" description="Aminoacyl-tRNA synthetase class Ia" evidence="14">
    <location>
        <begin position="87"/>
        <end position="710"/>
    </location>
</feature>
<evidence type="ECO:0000313" key="16">
    <source>
        <dbReference type="EMBL" id="KAK8148963.1"/>
    </source>
</evidence>
<dbReference type="Pfam" id="PF00133">
    <property type="entry name" value="tRNA-synt_1"/>
    <property type="match status" value="1"/>
</dbReference>
<evidence type="ECO:0000256" key="7">
    <source>
        <dbReference type="ARBA" id="ARBA00022840"/>
    </source>
</evidence>
<dbReference type="CDD" id="cd00818">
    <property type="entry name" value="IleRS_core"/>
    <property type="match status" value="1"/>
</dbReference>
<dbReference type="InterPro" id="IPR023586">
    <property type="entry name" value="Ile-tRNA-ligase_type2"/>
</dbReference>
<dbReference type="Pfam" id="PF08264">
    <property type="entry name" value="Anticodon_1"/>
    <property type="match status" value="1"/>
</dbReference>
<comment type="subcellular location">
    <subcellularLocation>
        <location evidence="1">Cytoplasm</location>
    </subcellularLocation>
</comment>
<keyword evidence="17" id="KW-1185">Reference proteome</keyword>
<dbReference type="GO" id="GO:0005737">
    <property type="term" value="C:cytoplasm"/>
    <property type="evidence" value="ECO:0007669"/>
    <property type="project" value="UniProtKB-SubCell"/>
</dbReference>
<dbReference type="Pfam" id="PF19302">
    <property type="entry name" value="DUF5915"/>
    <property type="match status" value="1"/>
</dbReference>
<dbReference type="SUPFAM" id="SSF50677">
    <property type="entry name" value="ValRS/IleRS/LeuRS editing domain"/>
    <property type="match status" value="1"/>
</dbReference>
<proteinExistence type="inferred from homology"/>
<dbReference type="Gene3D" id="1.10.730.10">
    <property type="entry name" value="Isoleucyl-tRNA Synthetase, Domain 1"/>
    <property type="match status" value="1"/>
</dbReference>